<sequence length="168" mass="16897">MTKLTDDADYDASETLENVPSRLSDVGNHDNTMVDDFGLGIIFPFNSPITSCHITPQMLVSGGQLVAAPMMMTAAAHGATPGQAAYATAAPGQQTTAPTAAFQFQAAATTTAAATGPASPTATTVASAAATTATTAAATGRWGDDHPAAVANSVGQRTDTCFSRMANS</sequence>
<proteinExistence type="predicted"/>
<gene>
    <name evidence="1" type="ORF">PXEA_LOCUS33307</name>
</gene>
<dbReference type="AlphaFoldDB" id="A0A3S5BBV5"/>
<dbReference type="Proteomes" id="UP000784294">
    <property type="component" value="Unassembled WGS sequence"/>
</dbReference>
<evidence type="ECO:0000313" key="2">
    <source>
        <dbReference type="Proteomes" id="UP000784294"/>
    </source>
</evidence>
<accession>A0A3S5BBV5</accession>
<comment type="caution">
    <text evidence="1">The sequence shown here is derived from an EMBL/GenBank/DDBJ whole genome shotgun (WGS) entry which is preliminary data.</text>
</comment>
<dbReference type="EMBL" id="CAAALY010262825">
    <property type="protein sequence ID" value="VEL39867.1"/>
    <property type="molecule type" value="Genomic_DNA"/>
</dbReference>
<evidence type="ECO:0000313" key="1">
    <source>
        <dbReference type="EMBL" id="VEL39867.1"/>
    </source>
</evidence>
<keyword evidence="2" id="KW-1185">Reference proteome</keyword>
<organism evidence="1 2">
    <name type="scientific">Protopolystoma xenopodis</name>
    <dbReference type="NCBI Taxonomy" id="117903"/>
    <lineage>
        <taxon>Eukaryota</taxon>
        <taxon>Metazoa</taxon>
        <taxon>Spiralia</taxon>
        <taxon>Lophotrochozoa</taxon>
        <taxon>Platyhelminthes</taxon>
        <taxon>Monogenea</taxon>
        <taxon>Polyopisthocotylea</taxon>
        <taxon>Polystomatidea</taxon>
        <taxon>Polystomatidae</taxon>
        <taxon>Protopolystoma</taxon>
    </lineage>
</organism>
<name>A0A3S5BBV5_9PLAT</name>
<protein>
    <submittedName>
        <fullName evidence="1">Uncharacterized protein</fullName>
    </submittedName>
</protein>
<reference evidence="1" key="1">
    <citation type="submission" date="2018-11" db="EMBL/GenBank/DDBJ databases">
        <authorList>
            <consortium name="Pathogen Informatics"/>
        </authorList>
    </citation>
    <scope>NUCLEOTIDE SEQUENCE</scope>
</reference>